<proteinExistence type="predicted"/>
<sequence>MTDSINSISYGTQPYSAEYSKKQDEQIESLPDQNQSKKKDTIRISAEALNMYNKSTEEEAVPANSWEKLFDLKSGSTTLANGNKQIVKIEGSKLEIYEYHDDKLVKSVHGELSADSAVLETEIYDKAGKLNQSIKTNLQMLKNDGSKSAARVEREITWYQNGQVSRRMNDRMSLESAYKDKAEGQIDNKLSNMFANFTDAQSTDINDLIARSTTDKHSTKYIASVQEFLNGHISKNINIDNSADFINQTNRPSRIEGDSKSGKTNEIKNSNNLKITIQNYDSKGEILRESYFDSKHVDDPRPKGGKLKQTMSVSWYNQGKLVKKSSGSMTMKEAESKKLPPSATLLETLNMDEKDYATGRAKTATELLGKPLMESSSNAGFYSDIIEEKINKGSFDSVENIAKYGEDVRPYEVSWENEIYKDGKLAARQVDTESAKENNIRKKYISNRESSLVEDYSAPTLHKTSHLDESYDKNEVLKKQASIESRESIKEVKNGDDILYTQIEATQDLGNGKQYINQRREGKLEEFDSQANTASKGMSKEIGLTLDDSRTLLNSLDYSK</sequence>
<feature type="compositionally biased region" description="Polar residues" evidence="1">
    <location>
        <begin position="1"/>
        <end position="15"/>
    </location>
</feature>
<organism evidence="2 3">
    <name type="scientific">Desulfovibrio gilichinskyi</name>
    <dbReference type="NCBI Taxonomy" id="1519643"/>
    <lineage>
        <taxon>Bacteria</taxon>
        <taxon>Pseudomonadati</taxon>
        <taxon>Thermodesulfobacteriota</taxon>
        <taxon>Desulfovibrionia</taxon>
        <taxon>Desulfovibrionales</taxon>
        <taxon>Desulfovibrionaceae</taxon>
        <taxon>Desulfovibrio</taxon>
    </lineage>
</organism>
<evidence type="ECO:0000313" key="2">
    <source>
        <dbReference type="EMBL" id="SMF03920.1"/>
    </source>
</evidence>
<accession>A0A1X7CVG3</accession>
<reference evidence="3" key="1">
    <citation type="submission" date="2017-04" db="EMBL/GenBank/DDBJ databases">
        <authorList>
            <person name="Varghese N."/>
            <person name="Submissions S."/>
        </authorList>
    </citation>
    <scope>NUCLEOTIDE SEQUENCE [LARGE SCALE GENOMIC DNA]</scope>
    <source>
        <strain evidence="3">K3S</strain>
    </source>
</reference>
<dbReference type="Proteomes" id="UP000192906">
    <property type="component" value="Unassembled WGS sequence"/>
</dbReference>
<dbReference type="OrthoDB" id="5464554at2"/>
<evidence type="ECO:0000256" key="1">
    <source>
        <dbReference type="SAM" id="MobiDB-lite"/>
    </source>
</evidence>
<dbReference type="AlphaFoldDB" id="A0A1X7CVG3"/>
<evidence type="ECO:0000313" key="3">
    <source>
        <dbReference type="Proteomes" id="UP000192906"/>
    </source>
</evidence>
<keyword evidence="3" id="KW-1185">Reference proteome</keyword>
<dbReference type="EMBL" id="FWZU01000002">
    <property type="protein sequence ID" value="SMF03920.1"/>
    <property type="molecule type" value="Genomic_DNA"/>
</dbReference>
<protein>
    <submittedName>
        <fullName evidence="2">Uncharacterized protein</fullName>
    </submittedName>
</protein>
<feature type="region of interest" description="Disordered" evidence="1">
    <location>
        <begin position="1"/>
        <end position="40"/>
    </location>
</feature>
<gene>
    <name evidence="2" type="ORF">SAMN06295933_1319</name>
</gene>
<name>A0A1X7CVG3_9BACT</name>
<dbReference type="RefSeq" id="WP_085100104.1">
    <property type="nucleotide sequence ID" value="NZ_FWZU01000002.1"/>
</dbReference>